<evidence type="ECO:0000313" key="2">
    <source>
        <dbReference type="EMBL" id="HAF3780591.1"/>
    </source>
</evidence>
<reference evidence="3" key="2">
    <citation type="submission" date="2020-02" db="EMBL/GenBank/DDBJ databases">
        <authorList>
            <consortium name="NCBI Pathogen Detection Project"/>
        </authorList>
    </citation>
    <scope>NUCLEOTIDE SEQUENCE</scope>
    <source>
        <strain evidence="2">MA.BD-OM-2007-08-002990</strain>
        <strain evidence="3">MA.BD-PM-2007-01-000703</strain>
    </source>
</reference>
<comment type="caution">
    <text evidence="3">The sequence shown here is derived from an EMBL/GenBank/DDBJ whole genome shotgun (WGS) entry which is preliminary data.</text>
</comment>
<keyword evidence="1" id="KW-0472">Membrane</keyword>
<keyword evidence="1" id="KW-0812">Transmembrane</keyword>
<evidence type="ECO:0000313" key="3">
    <source>
        <dbReference type="EMBL" id="HAF5258427.1"/>
    </source>
</evidence>
<protein>
    <submittedName>
        <fullName evidence="3">Uncharacterized protein</fullName>
    </submittedName>
</protein>
<organism evidence="3">
    <name type="scientific">Salmonella enterica</name>
    <name type="common">Salmonella choleraesuis</name>
    <dbReference type="NCBI Taxonomy" id="28901"/>
    <lineage>
        <taxon>Bacteria</taxon>
        <taxon>Pseudomonadati</taxon>
        <taxon>Pseudomonadota</taxon>
        <taxon>Gammaproteobacteria</taxon>
        <taxon>Enterobacterales</taxon>
        <taxon>Enterobacteriaceae</taxon>
        <taxon>Salmonella</taxon>
    </lineage>
</organism>
<name>A0A748RZY9_SALER</name>
<keyword evidence="1" id="KW-1133">Transmembrane helix</keyword>
<accession>A0A748RZY9</accession>
<dbReference type="EMBL" id="DAAUZY010000001">
    <property type="protein sequence ID" value="HAF3780591.1"/>
    <property type="molecule type" value="Genomic_DNA"/>
</dbReference>
<evidence type="ECO:0000256" key="1">
    <source>
        <dbReference type="SAM" id="Phobius"/>
    </source>
</evidence>
<sequence length="100" mass="11759">MATYGSRFTLTPSQDFSSPHSQFLCGIVHLCDTVWIVFYWFNRREHFAFLDRIPGHTDDARYVEDFADVSRINEDFLTFDIYVRSQEHRLIDNAIVLPAP</sequence>
<dbReference type="AlphaFoldDB" id="A0A748RZY9"/>
<gene>
    <name evidence="3" type="ORF">G8C28_000986</name>
    <name evidence="2" type="ORF">G8C30_000318</name>
</gene>
<proteinExistence type="predicted"/>
<dbReference type="EMBL" id="DAAVKQ010000002">
    <property type="protein sequence ID" value="HAF5258427.1"/>
    <property type="molecule type" value="Genomic_DNA"/>
</dbReference>
<feature type="transmembrane region" description="Helical" evidence="1">
    <location>
        <begin position="20"/>
        <end position="41"/>
    </location>
</feature>
<reference evidence="3" key="1">
    <citation type="journal article" date="2018" name="Genome Biol.">
        <title>SKESA: strategic k-mer extension for scrupulous assemblies.</title>
        <authorList>
            <person name="Souvorov A."/>
            <person name="Agarwala R."/>
            <person name="Lipman D.J."/>
        </authorList>
    </citation>
    <scope>NUCLEOTIDE SEQUENCE</scope>
    <source>
        <strain evidence="2">MA.BD-OM-2007-08-002990</strain>
        <strain evidence="3">MA.BD-PM-2007-01-000703</strain>
    </source>
</reference>